<name>A0ABP4V5T9_9ACTN</name>
<organism evidence="2 3">
    <name type="scientific">Fodinicola feengrottensis</name>
    <dbReference type="NCBI Taxonomy" id="435914"/>
    <lineage>
        <taxon>Bacteria</taxon>
        <taxon>Bacillati</taxon>
        <taxon>Actinomycetota</taxon>
        <taxon>Actinomycetes</taxon>
        <taxon>Mycobacteriales</taxon>
        <taxon>Fodinicola</taxon>
    </lineage>
</organism>
<dbReference type="RefSeq" id="WP_344314855.1">
    <property type="nucleotide sequence ID" value="NZ_BAAANY010000040.1"/>
</dbReference>
<evidence type="ECO:0000259" key="1">
    <source>
        <dbReference type="Pfam" id="PF13480"/>
    </source>
</evidence>
<comment type="caution">
    <text evidence="2">The sequence shown here is derived from an EMBL/GenBank/DDBJ whole genome shotgun (WGS) entry which is preliminary data.</text>
</comment>
<dbReference type="Pfam" id="PF13480">
    <property type="entry name" value="Acetyltransf_6"/>
    <property type="match status" value="1"/>
</dbReference>
<dbReference type="Proteomes" id="UP001500618">
    <property type="component" value="Unassembled WGS sequence"/>
</dbReference>
<gene>
    <name evidence="2" type="ORF">GCM10009765_75420</name>
</gene>
<reference evidence="3" key="1">
    <citation type="journal article" date="2019" name="Int. J. Syst. Evol. Microbiol.">
        <title>The Global Catalogue of Microorganisms (GCM) 10K type strain sequencing project: providing services to taxonomists for standard genome sequencing and annotation.</title>
        <authorList>
            <consortium name="The Broad Institute Genomics Platform"/>
            <consortium name="The Broad Institute Genome Sequencing Center for Infectious Disease"/>
            <person name="Wu L."/>
            <person name="Ma J."/>
        </authorList>
    </citation>
    <scope>NUCLEOTIDE SEQUENCE [LARGE SCALE GENOMIC DNA]</scope>
    <source>
        <strain evidence="3">JCM 14718</strain>
    </source>
</reference>
<accession>A0ABP4V5T9</accession>
<feature type="domain" description="BioF2-like acetyltransferase" evidence="1">
    <location>
        <begin position="193"/>
        <end position="299"/>
    </location>
</feature>
<dbReference type="InterPro" id="IPR016181">
    <property type="entry name" value="Acyl_CoA_acyltransferase"/>
</dbReference>
<sequence length="373" mass="42442">MTVELYTSANLVDLRWPDTENGRYARDYLTPLITQGPDRFVDNIRTTYGALFVDDSVILPVSWNTTDYDNSYVCSPYTHYVTYAKEELRLLKNRALRSTLSTALSSLGLLCRFCSVNKVVLVNNWLLSTNLYPALSAGQVAAVTAFLRSHFPHHAIGFCSVNNTLIQACVAAGCLLVPGRQIALARPCDHAGKLRRRWRRDLLLVDRRGYRIGEPGPAEVPRLVELYNNLYLDKYSSNNPQFNEHFVRETLARGTITYITLTRDDRIDGVLGYFVRDGVMTTPIFGYDTALPQQTGLYRMLGGILYDLAAQKGWLLNDSSGAAEFKRLRGAVPELEYRAVHVRHLRWRQRFGWVTLCFLFSKIAVPLARRYEL</sequence>
<evidence type="ECO:0000313" key="2">
    <source>
        <dbReference type="EMBL" id="GAA1715516.1"/>
    </source>
</evidence>
<evidence type="ECO:0000313" key="3">
    <source>
        <dbReference type="Proteomes" id="UP001500618"/>
    </source>
</evidence>
<dbReference type="InterPro" id="IPR038740">
    <property type="entry name" value="BioF2-like_GNAT_dom"/>
</dbReference>
<keyword evidence="3" id="KW-1185">Reference proteome</keyword>
<dbReference type="SUPFAM" id="SSF55729">
    <property type="entry name" value="Acyl-CoA N-acyltransferases (Nat)"/>
    <property type="match status" value="1"/>
</dbReference>
<dbReference type="EMBL" id="BAAANY010000040">
    <property type="protein sequence ID" value="GAA1715516.1"/>
    <property type="molecule type" value="Genomic_DNA"/>
</dbReference>
<protein>
    <recommendedName>
        <fullName evidence="1">BioF2-like acetyltransferase domain-containing protein</fullName>
    </recommendedName>
</protein>
<proteinExistence type="predicted"/>